<evidence type="ECO:0000313" key="2">
    <source>
        <dbReference type="EMBL" id="OXA77568.1"/>
    </source>
</evidence>
<protein>
    <recommendedName>
        <fullName evidence="1">Glycosyltransferase 2-like domain-containing protein</fullName>
    </recommendedName>
</protein>
<dbReference type="PANTHER" id="PTHR22916:SF3">
    <property type="entry name" value="UDP-GLCNAC:BETAGAL BETA-1,3-N-ACETYLGLUCOSAMINYLTRANSFERASE-LIKE PROTEIN 1"/>
    <property type="match status" value="1"/>
</dbReference>
<gene>
    <name evidence="2" type="ORF">B0A65_16055</name>
</gene>
<dbReference type="EMBL" id="MUGV01000026">
    <property type="protein sequence ID" value="OXA77568.1"/>
    <property type="molecule type" value="Genomic_DNA"/>
</dbReference>
<dbReference type="InterPro" id="IPR029044">
    <property type="entry name" value="Nucleotide-diphossugar_trans"/>
</dbReference>
<comment type="caution">
    <text evidence="2">The sequence shown here is derived from an EMBL/GenBank/DDBJ whole genome shotgun (WGS) entry which is preliminary data.</text>
</comment>
<accession>A0ABX4BN29</accession>
<organism evidence="2 3">
    <name type="scientific">Flavobacterium frigidimaris</name>
    <dbReference type="NCBI Taxonomy" id="262320"/>
    <lineage>
        <taxon>Bacteria</taxon>
        <taxon>Pseudomonadati</taxon>
        <taxon>Bacteroidota</taxon>
        <taxon>Flavobacteriia</taxon>
        <taxon>Flavobacteriales</taxon>
        <taxon>Flavobacteriaceae</taxon>
        <taxon>Flavobacterium</taxon>
    </lineage>
</organism>
<dbReference type="PANTHER" id="PTHR22916">
    <property type="entry name" value="GLYCOSYLTRANSFERASE"/>
    <property type="match status" value="1"/>
</dbReference>
<dbReference type="Proteomes" id="UP000198382">
    <property type="component" value="Unassembled WGS sequence"/>
</dbReference>
<dbReference type="InterPro" id="IPR001173">
    <property type="entry name" value="Glyco_trans_2-like"/>
</dbReference>
<reference evidence="2 3" key="1">
    <citation type="submission" date="2016-11" db="EMBL/GenBank/DDBJ databases">
        <title>Whole genomes of Flavobacteriaceae.</title>
        <authorList>
            <person name="Stine C."/>
            <person name="Li C."/>
            <person name="Tadesse D."/>
        </authorList>
    </citation>
    <scope>NUCLEOTIDE SEQUENCE [LARGE SCALE GENOMIC DNA]</scope>
    <source>
        <strain evidence="2 3">DSM 15937</strain>
    </source>
</reference>
<dbReference type="Gene3D" id="3.90.550.10">
    <property type="entry name" value="Spore Coat Polysaccharide Biosynthesis Protein SpsA, Chain A"/>
    <property type="match status" value="1"/>
</dbReference>
<sequence length="319" mass="37310">MLSSCNPEPLISVLIPTFNVENFVEEAIRSIMDQTYKNLEIIIVDDCSTDSTYSILLNLASIDKRIKLFRNTENKKIVESLNFAISKASGEYFARMDGDDVSLPERIEKQYDFLLNNPEIDLVGLNVVMINEDGEVIQEEKYLQNHEEILRASKYVSPVLHIWLAKKNVYNKLVKYRIPTVEDYDFILRCIDNGFKLSNLQSSLYLQRIRKGNTITASGLIQHKSRLYIKKLSEERAINDNIDSYSEKSYKKVITVSSFSLFMYKLSSSFHMKYLKYKHRFRLVALFFRILSVLFSPELQISQMILRIKYKRLFISNIQ</sequence>
<dbReference type="RefSeq" id="WP_074659138.1">
    <property type="nucleotide sequence ID" value="NZ_MUGV01000026.1"/>
</dbReference>
<keyword evidence="3" id="KW-1185">Reference proteome</keyword>
<name>A0ABX4BN29_FLAFR</name>
<dbReference type="CDD" id="cd00761">
    <property type="entry name" value="Glyco_tranf_GTA_type"/>
    <property type="match status" value="1"/>
</dbReference>
<feature type="domain" description="Glycosyltransferase 2-like" evidence="1">
    <location>
        <begin position="12"/>
        <end position="139"/>
    </location>
</feature>
<evidence type="ECO:0000313" key="3">
    <source>
        <dbReference type="Proteomes" id="UP000198382"/>
    </source>
</evidence>
<dbReference type="SUPFAM" id="SSF53448">
    <property type="entry name" value="Nucleotide-diphospho-sugar transferases"/>
    <property type="match status" value="1"/>
</dbReference>
<dbReference type="Pfam" id="PF00535">
    <property type="entry name" value="Glycos_transf_2"/>
    <property type="match status" value="1"/>
</dbReference>
<evidence type="ECO:0000259" key="1">
    <source>
        <dbReference type="Pfam" id="PF00535"/>
    </source>
</evidence>
<proteinExistence type="predicted"/>